<feature type="domain" description="HTH CENPB-type" evidence="5">
    <location>
        <begin position="67"/>
        <end position="146"/>
    </location>
</feature>
<dbReference type="Pfam" id="PF03221">
    <property type="entry name" value="HTH_Tnp_Tc5"/>
    <property type="match status" value="1"/>
</dbReference>
<dbReference type="SUPFAM" id="SSF46689">
    <property type="entry name" value="Homeodomain-like"/>
    <property type="match status" value="1"/>
</dbReference>
<dbReference type="GO" id="GO:0043565">
    <property type="term" value="F:sequence-specific DNA binding"/>
    <property type="evidence" value="ECO:0007669"/>
    <property type="project" value="InterPro"/>
</dbReference>
<comment type="similarity">
    <text evidence="1">Belongs to the FGGY kinase family.</text>
</comment>
<dbReference type="GO" id="GO:0050277">
    <property type="term" value="F:sedoheptulokinase activity"/>
    <property type="evidence" value="ECO:0007669"/>
    <property type="project" value="TreeGrafter"/>
</dbReference>
<dbReference type="InterPro" id="IPR043129">
    <property type="entry name" value="ATPase_NBD"/>
</dbReference>
<evidence type="ECO:0000256" key="2">
    <source>
        <dbReference type="ARBA" id="ARBA00022679"/>
    </source>
</evidence>
<keyword evidence="4" id="KW-0238">DNA-binding</keyword>
<dbReference type="PANTHER" id="PTHR10196">
    <property type="entry name" value="SUGAR KINASE"/>
    <property type="match status" value="1"/>
</dbReference>
<evidence type="ECO:0000313" key="7">
    <source>
        <dbReference type="Proteomes" id="UP000460718"/>
    </source>
</evidence>
<dbReference type="InterPro" id="IPR009057">
    <property type="entry name" value="Homeodomain-like_sf"/>
</dbReference>
<keyword evidence="3" id="KW-0418">Kinase</keyword>
<dbReference type="CDD" id="cd07777">
    <property type="entry name" value="ASKHA_NBD_FGGY_SHK"/>
    <property type="match status" value="1"/>
</dbReference>
<dbReference type="PROSITE" id="PS51253">
    <property type="entry name" value="HTH_CENPB"/>
    <property type="match status" value="1"/>
</dbReference>
<sequence>MATRKSYPAAFKLSVVRELTEGPSPPSVCSLAQRHGVTPSMVHKWLGSRAELEAAVALDAHRSGRQRKLGSGRRPNVAVDAALLQWVHARRESGQSVTDRLMKEQARAIAQEQARAIAQEQGLADFHASNGYIYSFKGRNKLLTAPTSSASDGGVNKRHKVGTETVTMQVSQEAEAARRDCMFGIDIGLKNVKCALVCGTTGSILATSSVPIQHDASLLESEQSVPNILLAVLAAVQALPTPLRQSIRSVGICGVMHGIVWWRCKSVRQAMCEFLSARGDSGATSAKSWPWSTYITFLDQRCTPSLLAEWRAKIQLANSAPDVTSFTLEAAGGCASSSPIASGYGLATFAYMMERQPGDIEGFDTCGTIQDFIAFVLCGHSAPSQNCMDVTDAFSWGGFDMNTKTWNPRTVHALGLPAHMLPTVKAPGAIIGQSSDVAAVLGVPQGKPVYLAMGDHPCAVMTTMAQTRSPADLNLSRTSVLSVGSASQLAMVLTEEDAAQLSGSCSLSFEVRPFLSENWFLGVAGSLSGGNIFAWFVKQCQAWSQQLAVDPTAEHLSDDALYARLISLGGTKLDTDLKFSPTLYGEWASPDVRGSIDRLRISNWSLGDISAAICRGLVDNIFSMVPEDLRADLLQQPMIGTGQALVRNGLLQHFLRQKLAHPSQLSIQSTADAAVGVAFIPSLLQK</sequence>
<reference evidence="6 7" key="1">
    <citation type="submission" date="2018-09" db="EMBL/GenBank/DDBJ databases">
        <title>Genomic investigation of the strawberry pathogen Phytophthora fragariae indicates pathogenicity is determined by transcriptional variation in three key races.</title>
        <authorList>
            <person name="Adams T.M."/>
            <person name="Armitage A.D."/>
            <person name="Sobczyk M.K."/>
            <person name="Bates H.J."/>
            <person name="Dunwell J.M."/>
            <person name="Nellist C.F."/>
            <person name="Harrison R.J."/>
        </authorList>
    </citation>
    <scope>NUCLEOTIDE SEQUENCE [LARGE SCALE GENOMIC DNA]</scope>
    <source>
        <strain evidence="6 7">SCRP245</strain>
    </source>
</reference>
<proteinExistence type="inferred from homology"/>
<organism evidence="6 7">
    <name type="scientific">Phytophthora fragariae</name>
    <dbReference type="NCBI Taxonomy" id="53985"/>
    <lineage>
        <taxon>Eukaryota</taxon>
        <taxon>Sar</taxon>
        <taxon>Stramenopiles</taxon>
        <taxon>Oomycota</taxon>
        <taxon>Peronosporomycetes</taxon>
        <taxon>Peronosporales</taxon>
        <taxon>Peronosporaceae</taxon>
        <taxon>Phytophthora</taxon>
    </lineage>
</organism>
<dbReference type="GO" id="GO:0006071">
    <property type="term" value="P:glycerol metabolic process"/>
    <property type="evidence" value="ECO:0007669"/>
    <property type="project" value="TreeGrafter"/>
</dbReference>
<name>A0A6A3JSF6_9STRA</name>
<dbReference type="Gene3D" id="1.10.10.60">
    <property type="entry name" value="Homeodomain-like"/>
    <property type="match status" value="1"/>
</dbReference>
<dbReference type="AlphaFoldDB" id="A0A6A3JSF6"/>
<dbReference type="PANTHER" id="PTHR10196:SF67">
    <property type="entry name" value="SEDOHEPTULOKINASE"/>
    <property type="match status" value="1"/>
</dbReference>
<evidence type="ECO:0000256" key="1">
    <source>
        <dbReference type="ARBA" id="ARBA00009156"/>
    </source>
</evidence>
<evidence type="ECO:0000259" key="5">
    <source>
        <dbReference type="PROSITE" id="PS51253"/>
    </source>
</evidence>
<dbReference type="SUPFAM" id="SSF48295">
    <property type="entry name" value="TrpR-like"/>
    <property type="match status" value="1"/>
</dbReference>
<protein>
    <recommendedName>
        <fullName evidence="5">HTH CENPB-type domain-containing protein</fullName>
    </recommendedName>
</protein>
<dbReference type="EMBL" id="QXFW01001015">
    <property type="protein sequence ID" value="KAE8998170.1"/>
    <property type="molecule type" value="Genomic_DNA"/>
</dbReference>
<dbReference type="InterPro" id="IPR010921">
    <property type="entry name" value="Trp_repressor/repl_initiator"/>
</dbReference>
<dbReference type="Pfam" id="PF00370">
    <property type="entry name" value="FGGY_N"/>
    <property type="match status" value="1"/>
</dbReference>
<evidence type="ECO:0000313" key="6">
    <source>
        <dbReference type="EMBL" id="KAE8998170.1"/>
    </source>
</evidence>
<keyword evidence="2" id="KW-0808">Transferase</keyword>
<dbReference type="InterPro" id="IPR018484">
    <property type="entry name" value="FGGY_N"/>
</dbReference>
<dbReference type="SUPFAM" id="SSF53067">
    <property type="entry name" value="Actin-like ATPase domain"/>
    <property type="match status" value="1"/>
</dbReference>
<gene>
    <name evidence="6" type="ORF">PF011_g15159</name>
</gene>
<comment type="caution">
    <text evidence="6">The sequence shown here is derived from an EMBL/GenBank/DDBJ whole genome shotgun (WGS) entry which is preliminary data.</text>
</comment>
<evidence type="ECO:0000256" key="3">
    <source>
        <dbReference type="ARBA" id="ARBA00022777"/>
    </source>
</evidence>
<dbReference type="GO" id="GO:0005829">
    <property type="term" value="C:cytosol"/>
    <property type="evidence" value="ECO:0007669"/>
    <property type="project" value="TreeGrafter"/>
</dbReference>
<dbReference type="SMART" id="SM00674">
    <property type="entry name" value="CENPB"/>
    <property type="match status" value="1"/>
</dbReference>
<accession>A0A6A3JSF6</accession>
<dbReference type="Gene3D" id="3.30.420.40">
    <property type="match status" value="2"/>
</dbReference>
<dbReference type="Proteomes" id="UP000460718">
    <property type="component" value="Unassembled WGS sequence"/>
</dbReference>
<evidence type="ECO:0000256" key="4">
    <source>
        <dbReference type="ARBA" id="ARBA00023125"/>
    </source>
</evidence>
<dbReference type="InterPro" id="IPR006600">
    <property type="entry name" value="HTH_CenpB_DNA-bd_dom"/>
</dbReference>